<proteinExistence type="predicted"/>
<evidence type="ECO:0008006" key="3">
    <source>
        <dbReference type="Google" id="ProtNLM"/>
    </source>
</evidence>
<dbReference type="KEGG" id="tne:Tneu_0766"/>
<dbReference type="PANTHER" id="PTHR38816">
    <property type="entry name" value="EXOSOME SUBUNIT, DUF54 FAMILY-RELATED"/>
    <property type="match status" value="1"/>
</dbReference>
<dbReference type="AlphaFoldDB" id="B1YD42"/>
<keyword evidence="2" id="KW-1185">Reference proteome</keyword>
<dbReference type="PANTHER" id="PTHR38816:SF1">
    <property type="entry name" value="EXOSOME SUBUNIT"/>
    <property type="match status" value="1"/>
</dbReference>
<dbReference type="GeneID" id="6164496"/>
<dbReference type="Proteomes" id="UP000001694">
    <property type="component" value="Chromosome"/>
</dbReference>
<name>B1YD42_PYRNV</name>
<dbReference type="SUPFAM" id="SSF55282">
    <property type="entry name" value="RL5-like"/>
    <property type="match status" value="1"/>
</dbReference>
<dbReference type="EMBL" id="CP001014">
    <property type="protein sequence ID" value="ACB39705.1"/>
    <property type="molecule type" value="Genomic_DNA"/>
</dbReference>
<gene>
    <name evidence="1" type="ordered locus">Tneu_0766</name>
</gene>
<evidence type="ECO:0000313" key="2">
    <source>
        <dbReference type="Proteomes" id="UP000001694"/>
    </source>
</evidence>
<dbReference type="HOGENOM" id="CLU_131306_1_1_2"/>
<sequence>MRCRYVEISVIVHATESLEKVFNALRRFFGELPLVVEIYEGHHGNPIYLVTSYLEDCDALLEKLCSAFGGAVPASRGEAEGLYYLRLDKQALAAGAVKAVEHDDVVRLKIRTKDGLCS</sequence>
<reference evidence="1" key="1">
    <citation type="submission" date="2008-03" db="EMBL/GenBank/DDBJ databases">
        <title>Complete sequence of Thermoproteus neutrophilus V24Sta.</title>
        <authorList>
            <consortium name="US DOE Joint Genome Institute"/>
            <person name="Copeland A."/>
            <person name="Lucas S."/>
            <person name="Lapidus A."/>
            <person name="Glavina del Rio T."/>
            <person name="Dalin E."/>
            <person name="Tice H."/>
            <person name="Bruce D."/>
            <person name="Goodwin L."/>
            <person name="Pitluck S."/>
            <person name="Sims D."/>
            <person name="Brettin T."/>
            <person name="Detter J.C."/>
            <person name="Han C."/>
            <person name="Kuske C.R."/>
            <person name="Schmutz J."/>
            <person name="Larimer F."/>
            <person name="Land M."/>
            <person name="Hauser L."/>
            <person name="Kyrpides N."/>
            <person name="Mikhailova N."/>
            <person name="Biddle J.F."/>
            <person name="Zhang Z."/>
            <person name="Fitz-Gibbon S.T."/>
            <person name="Lowe T.M."/>
            <person name="Saltikov C."/>
            <person name="House C.H."/>
            <person name="Richardson P."/>
        </authorList>
    </citation>
    <scope>NUCLEOTIDE SEQUENCE [LARGE SCALE GENOMIC DNA]</scope>
    <source>
        <strain evidence="1">V24Sta</strain>
    </source>
</reference>
<dbReference type="Gene3D" id="3.30.1440.10">
    <property type="match status" value="1"/>
</dbReference>
<dbReference type="RefSeq" id="WP_012350125.1">
    <property type="nucleotide sequence ID" value="NC_010525.1"/>
</dbReference>
<evidence type="ECO:0000313" key="1">
    <source>
        <dbReference type="EMBL" id="ACB39705.1"/>
    </source>
</evidence>
<accession>B1YD42</accession>
<dbReference type="InterPro" id="IPR022803">
    <property type="entry name" value="Ribosomal_uL5_dom_sf"/>
</dbReference>
<organism evidence="1 2">
    <name type="scientific">Pyrobaculum neutrophilum (strain DSM 2338 / JCM 9278 / NBRC 100436 / V24Sta)</name>
    <name type="common">Thermoproteus neutrophilus</name>
    <dbReference type="NCBI Taxonomy" id="444157"/>
    <lineage>
        <taxon>Archaea</taxon>
        <taxon>Thermoproteota</taxon>
        <taxon>Thermoprotei</taxon>
        <taxon>Thermoproteales</taxon>
        <taxon>Thermoproteaceae</taxon>
        <taxon>Pyrobaculum</taxon>
    </lineage>
</organism>
<dbReference type="InterPro" id="IPR002739">
    <property type="entry name" value="PAB1135-like"/>
</dbReference>
<dbReference type="STRING" id="444157.Tneu_0766"/>
<dbReference type="Pfam" id="PF01877">
    <property type="entry name" value="RNA_binding"/>
    <property type="match status" value="1"/>
</dbReference>
<dbReference type="OrthoDB" id="10874at2157"/>
<dbReference type="eggNOG" id="arCOG01042">
    <property type="taxonomic scope" value="Archaea"/>
</dbReference>
<protein>
    <recommendedName>
        <fullName evidence="3">Exosome subunit</fullName>
    </recommendedName>
</protein>